<reference evidence="2" key="2">
    <citation type="submission" date="2020-09" db="EMBL/GenBank/DDBJ databases">
        <authorList>
            <person name="Sun Q."/>
            <person name="Zhou Y."/>
        </authorList>
    </citation>
    <scope>NUCLEOTIDE SEQUENCE</scope>
    <source>
        <strain evidence="2">CGMCC 1.12827</strain>
    </source>
</reference>
<organism evidence="2 3">
    <name type="scientific">Gordonia jinhuaensis</name>
    <dbReference type="NCBI Taxonomy" id="1517702"/>
    <lineage>
        <taxon>Bacteria</taxon>
        <taxon>Bacillati</taxon>
        <taxon>Actinomycetota</taxon>
        <taxon>Actinomycetes</taxon>
        <taxon>Mycobacteriales</taxon>
        <taxon>Gordoniaceae</taxon>
        <taxon>Gordonia</taxon>
    </lineage>
</organism>
<feature type="signal peptide" evidence="1">
    <location>
        <begin position="1"/>
        <end position="25"/>
    </location>
</feature>
<gene>
    <name evidence="2" type="ORF">GCM10011489_17800</name>
</gene>
<dbReference type="InterPro" id="IPR029058">
    <property type="entry name" value="AB_hydrolase_fold"/>
</dbReference>
<evidence type="ECO:0000256" key="1">
    <source>
        <dbReference type="SAM" id="SignalP"/>
    </source>
</evidence>
<keyword evidence="3" id="KW-1185">Reference proteome</keyword>
<protein>
    <submittedName>
        <fullName evidence="2">Esterase</fullName>
    </submittedName>
</protein>
<comment type="caution">
    <text evidence="2">The sequence shown here is derived from an EMBL/GenBank/DDBJ whole genome shotgun (WGS) entry which is preliminary data.</text>
</comment>
<dbReference type="PANTHER" id="PTHR48098">
    <property type="entry name" value="ENTEROCHELIN ESTERASE-RELATED"/>
    <property type="match status" value="1"/>
</dbReference>
<dbReference type="GO" id="GO:0016747">
    <property type="term" value="F:acyltransferase activity, transferring groups other than amino-acyl groups"/>
    <property type="evidence" value="ECO:0007669"/>
    <property type="project" value="TreeGrafter"/>
</dbReference>
<dbReference type="Proteomes" id="UP000621454">
    <property type="component" value="Unassembled WGS sequence"/>
</dbReference>
<evidence type="ECO:0000313" key="2">
    <source>
        <dbReference type="EMBL" id="GGB30025.1"/>
    </source>
</evidence>
<dbReference type="SUPFAM" id="SSF53474">
    <property type="entry name" value="alpha/beta-Hydrolases"/>
    <property type="match status" value="1"/>
</dbReference>
<dbReference type="RefSeq" id="WP_188586236.1">
    <property type="nucleotide sequence ID" value="NZ_BMGC01000009.1"/>
</dbReference>
<dbReference type="Gene3D" id="3.40.50.1820">
    <property type="entry name" value="alpha/beta hydrolase"/>
    <property type="match status" value="1"/>
</dbReference>
<dbReference type="PANTHER" id="PTHR48098:SF1">
    <property type="entry name" value="DIACYLGLYCEROL ACYLTRANSFERASE_MYCOLYLTRANSFERASE AG85A"/>
    <property type="match status" value="1"/>
</dbReference>
<keyword evidence="1" id="KW-0732">Signal</keyword>
<proteinExistence type="predicted"/>
<name>A0A916T4E0_9ACTN</name>
<evidence type="ECO:0000313" key="3">
    <source>
        <dbReference type="Proteomes" id="UP000621454"/>
    </source>
</evidence>
<dbReference type="EMBL" id="BMGC01000009">
    <property type="protein sequence ID" value="GGB30025.1"/>
    <property type="molecule type" value="Genomic_DNA"/>
</dbReference>
<dbReference type="InterPro" id="IPR000801">
    <property type="entry name" value="Esterase-like"/>
</dbReference>
<dbReference type="AlphaFoldDB" id="A0A916T4E0"/>
<sequence>MTVAVLAATLVATTGALVTPAAANAAPVSAGATAPDGSKLTSAVQNGQSASLTVHSAAMNRDIPLDVLLPHDRSKPRPTLYLLNGAGGGEDAATWLKQSDAATFFANKNVNVVIPEAGAFTYYTDWIRDDPELGRNKWETFLTAELPPIINSALGANGTNAIAGISSSATSVLNMVIHHRDLYRAVGSYSGCAASSSPQGHFYIQAVVSGRGGGDTDNMWGKFPGPLWTRNDAVVNAEGLRGKAIYISNATGLPGKYDNPSYVPDPVRLGDQLVIGGIIEAATRQCTQMLVDKLQSLHIPAHYNFPAGGTHSWNYWQDQLHWSWPVLGKAIGA</sequence>
<feature type="chain" id="PRO_5037434881" evidence="1">
    <location>
        <begin position="26"/>
        <end position="333"/>
    </location>
</feature>
<dbReference type="InterPro" id="IPR050583">
    <property type="entry name" value="Mycobacterial_A85_antigen"/>
</dbReference>
<accession>A0A916T4E0</accession>
<dbReference type="Pfam" id="PF00756">
    <property type="entry name" value="Esterase"/>
    <property type="match status" value="1"/>
</dbReference>
<reference evidence="2" key="1">
    <citation type="journal article" date="2014" name="Int. J. Syst. Evol. Microbiol.">
        <title>Complete genome sequence of Corynebacterium casei LMG S-19264T (=DSM 44701T), isolated from a smear-ripened cheese.</title>
        <authorList>
            <consortium name="US DOE Joint Genome Institute (JGI-PGF)"/>
            <person name="Walter F."/>
            <person name="Albersmeier A."/>
            <person name="Kalinowski J."/>
            <person name="Ruckert C."/>
        </authorList>
    </citation>
    <scope>NUCLEOTIDE SEQUENCE</scope>
    <source>
        <strain evidence="2">CGMCC 1.12827</strain>
    </source>
</reference>